<accession>A0A6A6Y6F8</accession>
<protein>
    <submittedName>
        <fullName evidence="1 3">Uncharacterized protein</fullName>
    </submittedName>
</protein>
<reference evidence="1 3" key="1">
    <citation type="journal article" date="2020" name="Stud. Mycol.">
        <title>101 Dothideomycetes genomes: a test case for predicting lifestyles and emergence of pathogens.</title>
        <authorList>
            <person name="Haridas S."/>
            <person name="Albert R."/>
            <person name="Binder M."/>
            <person name="Bloem J."/>
            <person name="Labutti K."/>
            <person name="Salamov A."/>
            <person name="Andreopoulos B."/>
            <person name="Baker S."/>
            <person name="Barry K."/>
            <person name="Bills G."/>
            <person name="Bluhm B."/>
            <person name="Cannon C."/>
            <person name="Castanera R."/>
            <person name="Culley D."/>
            <person name="Daum C."/>
            <person name="Ezra D."/>
            <person name="Gonzalez J."/>
            <person name="Henrissat B."/>
            <person name="Kuo A."/>
            <person name="Liang C."/>
            <person name="Lipzen A."/>
            <person name="Lutzoni F."/>
            <person name="Magnuson J."/>
            <person name="Mondo S."/>
            <person name="Nolan M."/>
            <person name="Ohm R."/>
            <person name="Pangilinan J."/>
            <person name="Park H.-J."/>
            <person name="Ramirez L."/>
            <person name="Alfaro M."/>
            <person name="Sun H."/>
            <person name="Tritt A."/>
            <person name="Yoshinaga Y."/>
            <person name="Zwiers L.-H."/>
            <person name="Turgeon B."/>
            <person name="Goodwin S."/>
            <person name="Spatafora J."/>
            <person name="Crous P."/>
            <person name="Grigoriev I."/>
        </authorList>
    </citation>
    <scope>NUCLEOTIDE SEQUENCE</scope>
    <source>
        <strain evidence="1 3">CBS 304.34</strain>
    </source>
</reference>
<reference evidence="3" key="2">
    <citation type="submission" date="2020-04" db="EMBL/GenBank/DDBJ databases">
        <authorList>
            <consortium name="NCBI Genome Project"/>
        </authorList>
    </citation>
    <scope>NUCLEOTIDE SEQUENCE</scope>
    <source>
        <strain evidence="3">CBS 304.34</strain>
    </source>
</reference>
<evidence type="ECO:0000313" key="1">
    <source>
        <dbReference type="EMBL" id="KAF2803387.1"/>
    </source>
</evidence>
<organism evidence="1">
    <name type="scientific">Mytilinidion resinicola</name>
    <dbReference type="NCBI Taxonomy" id="574789"/>
    <lineage>
        <taxon>Eukaryota</taxon>
        <taxon>Fungi</taxon>
        <taxon>Dikarya</taxon>
        <taxon>Ascomycota</taxon>
        <taxon>Pezizomycotina</taxon>
        <taxon>Dothideomycetes</taxon>
        <taxon>Pleosporomycetidae</taxon>
        <taxon>Mytilinidiales</taxon>
        <taxon>Mytilinidiaceae</taxon>
        <taxon>Mytilinidion</taxon>
    </lineage>
</organism>
<sequence length="128" mass="13843">MLQLHPVILLSRSLQKSSANRATFYATYAERPSSRHTRETSTARVIAETGSAPRMAATTHAIPKLTSKSMFTKSITRTQRGHTSTVIHMTVGPTTSGTVRLMRSSIGMSSAELDAGGGFDWSLLGYNV</sequence>
<evidence type="ECO:0000313" key="2">
    <source>
        <dbReference type="Proteomes" id="UP000504636"/>
    </source>
</evidence>
<name>A0A6A6Y6F8_9PEZI</name>
<dbReference type="EMBL" id="MU003718">
    <property type="protein sequence ID" value="KAF2803387.1"/>
    <property type="molecule type" value="Genomic_DNA"/>
</dbReference>
<reference evidence="3" key="3">
    <citation type="submission" date="2025-04" db="UniProtKB">
        <authorList>
            <consortium name="RefSeq"/>
        </authorList>
    </citation>
    <scope>IDENTIFICATION</scope>
    <source>
        <strain evidence="3">CBS 304.34</strain>
    </source>
</reference>
<dbReference type="AlphaFoldDB" id="A0A6A6Y6F8"/>
<dbReference type="GeneID" id="54464853"/>
<keyword evidence="2" id="KW-1185">Reference proteome</keyword>
<dbReference type="Proteomes" id="UP000504636">
    <property type="component" value="Unplaced"/>
</dbReference>
<dbReference type="RefSeq" id="XP_033570351.1">
    <property type="nucleotide sequence ID" value="XM_033723960.1"/>
</dbReference>
<proteinExistence type="predicted"/>
<evidence type="ECO:0000313" key="3">
    <source>
        <dbReference type="RefSeq" id="XP_033570351.1"/>
    </source>
</evidence>
<gene>
    <name evidence="1 3" type="ORF">BDZ99DRAFT_503396</name>
</gene>